<dbReference type="PROSITE" id="PS50878">
    <property type="entry name" value="RT_POL"/>
    <property type="match status" value="1"/>
</dbReference>
<dbReference type="SUPFAM" id="SSF56672">
    <property type="entry name" value="DNA/RNA polymerases"/>
    <property type="match status" value="1"/>
</dbReference>
<dbReference type="Pfam" id="PF00078">
    <property type="entry name" value="RVT_1"/>
    <property type="match status" value="1"/>
</dbReference>
<dbReference type="RefSeq" id="YP_008003940.1">
    <property type="nucleotide sequence ID" value="NC_021247.1"/>
</dbReference>
<sequence>MNLNLDKYYNNNLICSSCKYNINRRICHFCPNFLCSYCSFNNQIYYNLNIIEFSKFIYKDICIKCIINQFLQTNIFEYDINKIINVFKLSEKISCEHMTNLHELLTKKISLNLYDIMYNIDETKNTSIDSNIFKYENFIIFNKKCFVCLFNYIRNNYFIYKHIFTTMIIIVCINCKVDYFSIDMPKNLLKISYVINKHVIPILSTDTYDIKIIAVLRNDNRYDRYYDFNKNLFNHKIKHFYSKIISDPNQKKNLRDYKYYLYCDVKTDFQKNLLNNLKNIDNYNVNQELFNKLYTINSRHEVTKLVSNDLKNKYKYIITLDLKNAFASISHEYLTMVINKYINKQSIINNIIEHVNYLNTILKEDNQLHLNEITPYLFKLCMYDIVESIELDVNFYNICDDFILFDNDINKLIIYMTRFNVYISNHGMTINKYKFRIYEYGKQNIYFLNTVVCPSNSLRKIINRWLHIIYKPDSNIFNKLNEKYKNMQYIIEN</sequence>
<evidence type="ECO:0000313" key="3">
    <source>
        <dbReference type="Proteomes" id="UP000792575"/>
    </source>
</evidence>
<name>A0A916NWW6_9POXV</name>
<evidence type="ECO:0000313" key="2">
    <source>
        <dbReference type="EMBL" id="CCU55438.1"/>
    </source>
</evidence>
<dbReference type="GeneID" id="15614046"/>
<dbReference type="OrthoDB" id="15430at10239"/>
<dbReference type="Proteomes" id="UP000792575">
    <property type="component" value="Genome"/>
</dbReference>
<proteinExistence type="predicted"/>
<gene>
    <name evidence="2" type="ORF">AHEV_117</name>
</gene>
<dbReference type="InterPro" id="IPR000477">
    <property type="entry name" value="RT_dom"/>
</dbReference>
<dbReference type="KEGG" id="vg:15614046"/>
<keyword evidence="3" id="KW-1185">Reference proteome</keyword>
<dbReference type="EMBL" id="HF679131">
    <property type="protein sequence ID" value="CCU55438.1"/>
    <property type="molecule type" value="Genomic_DNA"/>
</dbReference>
<evidence type="ECO:0000259" key="1">
    <source>
        <dbReference type="PROSITE" id="PS50878"/>
    </source>
</evidence>
<organism evidence="2 3">
    <name type="scientific">Adoxophyes honmai entomopoxvirus 'L'</name>
    <dbReference type="NCBI Taxonomy" id="1293540"/>
    <lineage>
        <taxon>Viruses</taxon>
        <taxon>Varidnaviria</taxon>
        <taxon>Bamfordvirae</taxon>
        <taxon>Nucleocytoviricota</taxon>
        <taxon>Pokkesviricetes</taxon>
        <taxon>Chitovirales</taxon>
        <taxon>Poxviridae</taxon>
        <taxon>Entomopoxvirinae</taxon>
        <taxon>Betaentomopoxvirus</taxon>
        <taxon>Betaentomopoxvirus ahonmai</taxon>
    </lineage>
</organism>
<dbReference type="InterPro" id="IPR043502">
    <property type="entry name" value="DNA/RNA_pol_sf"/>
</dbReference>
<reference evidence="2" key="1">
    <citation type="journal article" date="2013" name="J. Virol.">
        <title>New Insights into the Evolution of Entomopoxvirinae from the Complete Genome Sequences of Four Entomopoxviruses Infecting Adoxophyes honmai, Choristoneura biennis, Choristoneura rosaceana, and Mythimna separata.</title>
        <authorList>
            <person name="Theze J."/>
            <person name="Takatsuka J."/>
            <person name="Li Z."/>
            <person name="Gallais J."/>
            <person name="Doucet D."/>
            <person name="Arif B."/>
            <person name="Nakai M."/>
            <person name="Herniou E.A."/>
        </authorList>
    </citation>
    <scope>NUCLEOTIDE SEQUENCE</scope>
    <source>
        <strain evidence="2">Tokyo</strain>
    </source>
</reference>
<protein>
    <recommendedName>
        <fullName evidence="1">Reverse transcriptase domain-containing protein</fullName>
    </recommendedName>
</protein>
<accession>A0A916NWW6</accession>
<feature type="domain" description="Reverse transcriptase" evidence="1">
    <location>
        <begin position="196"/>
        <end position="452"/>
    </location>
</feature>